<sequence>MSVALLSMEHERPYGVDEVFYSTTDRRGVIETVNSTFVRLSRFSEDALVGAPHNLIRHPDMPGGAFRIMWDRLLAGRSMAAYVVNLAADGVPYRTFSTVTPLGDGFLSVRSAVTCPDLWEPVVDAYRLTRALENGVRRAGASRAEAATIGAQDLLRRLRGLGFDDYDDVIRTLLPAEVDGRRAAGGGSARPLTRPGDRWHDVVRGLITIDHELGELRARYEDAAEVAAELGRVAGTLHVSLDALASAADAAAEASEAVAASAPVLPPTARATVTLARALRETVRPLSVALDAQRTRLLDLRAALALSVLHTDMALLVAADLIAGTAIGDPARSIGDLASAVAVSIEEGEETRRAAAAGLLAAADAVDDAHQRLLEFQRLLANWRTLVVRSGVGERLSAGLAPIDARLGEGMRDMAALTALAARCRGLAAPVDTGDLRGAAESVRGAVRVSR</sequence>
<dbReference type="SUPFAM" id="SSF55785">
    <property type="entry name" value="PYP-like sensor domain (PAS domain)"/>
    <property type="match status" value="1"/>
</dbReference>
<organism evidence="1 2">
    <name type="scientific">Demequina sediminis</name>
    <dbReference type="NCBI Taxonomy" id="1930058"/>
    <lineage>
        <taxon>Bacteria</taxon>
        <taxon>Bacillati</taxon>
        <taxon>Actinomycetota</taxon>
        <taxon>Actinomycetes</taxon>
        <taxon>Micrococcales</taxon>
        <taxon>Demequinaceae</taxon>
        <taxon>Demequina</taxon>
    </lineage>
</organism>
<gene>
    <name evidence="1" type="ORF">Lsed01_00221</name>
</gene>
<evidence type="ECO:0000313" key="1">
    <source>
        <dbReference type="EMBL" id="GAA5517811.1"/>
    </source>
</evidence>
<dbReference type="InterPro" id="IPR035965">
    <property type="entry name" value="PAS-like_dom_sf"/>
</dbReference>
<name>A0ABP9WFD6_9MICO</name>
<evidence type="ECO:0000313" key="2">
    <source>
        <dbReference type="Proteomes" id="UP001426770"/>
    </source>
</evidence>
<keyword evidence="2" id="KW-1185">Reference proteome</keyword>
<proteinExistence type="predicted"/>
<protein>
    <recommendedName>
        <fullName evidence="3">PAS domain-containing protein</fullName>
    </recommendedName>
</protein>
<dbReference type="EMBL" id="BAABRR010000001">
    <property type="protein sequence ID" value="GAA5517811.1"/>
    <property type="molecule type" value="Genomic_DNA"/>
</dbReference>
<dbReference type="Proteomes" id="UP001426770">
    <property type="component" value="Unassembled WGS sequence"/>
</dbReference>
<reference evidence="1 2" key="1">
    <citation type="submission" date="2024-02" db="EMBL/GenBank/DDBJ databases">
        <title>Lysinimicrobium sediminis NBRC 112286.</title>
        <authorList>
            <person name="Ichikawa N."/>
            <person name="Katano-Makiyama Y."/>
            <person name="Hidaka K."/>
        </authorList>
    </citation>
    <scope>NUCLEOTIDE SEQUENCE [LARGE SCALE GENOMIC DNA]</scope>
    <source>
        <strain evidence="1 2">NBRC 112286</strain>
    </source>
</reference>
<accession>A0ABP9WFD6</accession>
<dbReference type="Gene3D" id="3.30.450.20">
    <property type="entry name" value="PAS domain"/>
    <property type="match status" value="1"/>
</dbReference>
<evidence type="ECO:0008006" key="3">
    <source>
        <dbReference type="Google" id="ProtNLM"/>
    </source>
</evidence>
<comment type="caution">
    <text evidence="1">The sequence shown here is derived from an EMBL/GenBank/DDBJ whole genome shotgun (WGS) entry which is preliminary data.</text>
</comment>
<dbReference type="RefSeq" id="WP_345378120.1">
    <property type="nucleotide sequence ID" value="NZ_BAABRR010000001.1"/>
</dbReference>